<comment type="caution">
    <text evidence="1">The sequence shown here is derived from an EMBL/GenBank/DDBJ whole genome shotgun (WGS) entry which is preliminary data.</text>
</comment>
<protein>
    <submittedName>
        <fullName evidence="1">Uncharacterized protein</fullName>
    </submittedName>
</protein>
<name>A0ACB9LKK7_9MYRT</name>
<evidence type="ECO:0000313" key="2">
    <source>
        <dbReference type="Proteomes" id="UP001057402"/>
    </source>
</evidence>
<keyword evidence="2" id="KW-1185">Reference proteome</keyword>
<proteinExistence type="predicted"/>
<organism evidence="1 2">
    <name type="scientific">Melastoma candidum</name>
    <dbReference type="NCBI Taxonomy" id="119954"/>
    <lineage>
        <taxon>Eukaryota</taxon>
        <taxon>Viridiplantae</taxon>
        <taxon>Streptophyta</taxon>
        <taxon>Embryophyta</taxon>
        <taxon>Tracheophyta</taxon>
        <taxon>Spermatophyta</taxon>
        <taxon>Magnoliopsida</taxon>
        <taxon>eudicotyledons</taxon>
        <taxon>Gunneridae</taxon>
        <taxon>Pentapetalae</taxon>
        <taxon>rosids</taxon>
        <taxon>malvids</taxon>
        <taxon>Myrtales</taxon>
        <taxon>Melastomataceae</taxon>
        <taxon>Melastomatoideae</taxon>
        <taxon>Melastomateae</taxon>
        <taxon>Melastoma</taxon>
    </lineage>
</organism>
<gene>
    <name evidence="1" type="ORF">MLD38_036495</name>
</gene>
<accession>A0ACB9LKK7</accession>
<sequence>MPMKLSMGDLLEKPKQSCLPTSLQSKNIIITNNDKELMLQKQRDWGGLQGLLLLCSCGKLRPNEIGRKHDDDIRVLAHTKDTDQVGMSSQANLKIAQRTAIRCSYRPSFSSCAVAVSDANTDWAAMDTTKQHKHSRELIKER</sequence>
<reference evidence="2" key="1">
    <citation type="journal article" date="2023" name="Front. Plant Sci.">
        <title>Chromosomal-level genome assembly of Melastoma candidum provides insights into trichome evolution.</title>
        <authorList>
            <person name="Zhong Y."/>
            <person name="Wu W."/>
            <person name="Sun C."/>
            <person name="Zou P."/>
            <person name="Liu Y."/>
            <person name="Dai S."/>
            <person name="Zhou R."/>
        </authorList>
    </citation>
    <scope>NUCLEOTIDE SEQUENCE [LARGE SCALE GENOMIC DNA]</scope>
</reference>
<dbReference type="Proteomes" id="UP001057402">
    <property type="component" value="Chromosome 11"/>
</dbReference>
<evidence type="ECO:0000313" key="1">
    <source>
        <dbReference type="EMBL" id="KAI4311613.1"/>
    </source>
</evidence>
<dbReference type="EMBL" id="CM042890">
    <property type="protein sequence ID" value="KAI4311613.1"/>
    <property type="molecule type" value="Genomic_DNA"/>
</dbReference>